<keyword evidence="2" id="KW-1185">Reference proteome</keyword>
<accession>A0A8S1KGV1</accession>
<dbReference type="AlphaFoldDB" id="A0A8S1KGV1"/>
<organism evidence="1 2">
    <name type="scientific">Paramecium sonneborni</name>
    <dbReference type="NCBI Taxonomy" id="65129"/>
    <lineage>
        <taxon>Eukaryota</taxon>
        <taxon>Sar</taxon>
        <taxon>Alveolata</taxon>
        <taxon>Ciliophora</taxon>
        <taxon>Intramacronucleata</taxon>
        <taxon>Oligohymenophorea</taxon>
        <taxon>Peniculida</taxon>
        <taxon>Parameciidae</taxon>
        <taxon>Paramecium</taxon>
    </lineage>
</organism>
<evidence type="ECO:0000313" key="1">
    <source>
        <dbReference type="EMBL" id="CAD8053513.1"/>
    </source>
</evidence>
<reference evidence="1" key="1">
    <citation type="submission" date="2021-01" db="EMBL/GenBank/DDBJ databases">
        <authorList>
            <consortium name="Genoscope - CEA"/>
            <person name="William W."/>
        </authorList>
    </citation>
    <scope>NUCLEOTIDE SEQUENCE</scope>
</reference>
<protein>
    <submittedName>
        <fullName evidence="1">Uncharacterized protein</fullName>
    </submittedName>
</protein>
<name>A0A8S1KGV1_9CILI</name>
<sequence length="221" mass="26334">MINQNDTSISNDKKDQTNQQILTAVHCILEKVKNLHLENNIIEQKYKITLLPQRIIKVNMKKHKMNESEKLLFYIKLIESDLNNLSITLKSLIINFNLEMIYKLKVPQDFLHIHILFIMLKSFYGAKTIVEWESDISCEIDYFSLANLDLSIDLNDEMIIEQQLIIMKRSLKRDRSSYSWALDDVSQKCQDLLLENQTTIEMQNLKIYREFRYRSEKQKQI</sequence>
<comment type="caution">
    <text evidence="1">The sequence shown here is derived from an EMBL/GenBank/DDBJ whole genome shotgun (WGS) entry which is preliminary data.</text>
</comment>
<dbReference type="Proteomes" id="UP000692954">
    <property type="component" value="Unassembled WGS sequence"/>
</dbReference>
<evidence type="ECO:0000313" key="2">
    <source>
        <dbReference type="Proteomes" id="UP000692954"/>
    </source>
</evidence>
<gene>
    <name evidence="1" type="ORF">PSON_ATCC_30995.1.T0070382</name>
</gene>
<proteinExistence type="predicted"/>
<dbReference type="EMBL" id="CAJJDN010000007">
    <property type="protein sequence ID" value="CAD8053513.1"/>
    <property type="molecule type" value="Genomic_DNA"/>
</dbReference>